<keyword evidence="2" id="KW-0805">Transcription regulation</keyword>
<gene>
    <name evidence="8" type="ORF">T310_7579</name>
</gene>
<comment type="subcellular location">
    <subcellularLocation>
        <location evidence="1">Nucleus</location>
    </subcellularLocation>
</comment>
<reference evidence="8 9" key="1">
    <citation type="submission" date="2015-04" db="EMBL/GenBank/DDBJ databases">
        <authorList>
            <person name="Heijne W.H."/>
            <person name="Fedorova N.D."/>
            <person name="Nierman W.C."/>
            <person name="Vollebregt A.W."/>
            <person name="Zhao Z."/>
            <person name="Wu L."/>
            <person name="Kumar M."/>
            <person name="Stam H."/>
            <person name="van den Berg M.A."/>
            <person name="Pel H.J."/>
        </authorList>
    </citation>
    <scope>NUCLEOTIDE SEQUENCE [LARGE SCALE GENOMIC DNA]</scope>
    <source>
        <strain evidence="8 9">CBS 393.64</strain>
    </source>
</reference>
<name>A0A0F4YKQ8_RASE3</name>
<dbReference type="InterPro" id="IPR036879">
    <property type="entry name" value="TF_MADSbox_sf"/>
</dbReference>
<dbReference type="GO" id="GO:0045944">
    <property type="term" value="P:positive regulation of transcription by RNA polymerase II"/>
    <property type="evidence" value="ECO:0007669"/>
    <property type="project" value="UniProtKB-ARBA"/>
</dbReference>
<feature type="domain" description="MADS-box" evidence="7">
    <location>
        <begin position="1"/>
        <end position="54"/>
    </location>
</feature>
<dbReference type="GO" id="GO:0003677">
    <property type="term" value="F:DNA binding"/>
    <property type="evidence" value="ECO:0007669"/>
    <property type="project" value="UniProtKB-KW"/>
</dbReference>
<feature type="compositionally biased region" description="Basic residues" evidence="6">
    <location>
        <begin position="77"/>
        <end position="89"/>
    </location>
</feature>
<dbReference type="InterPro" id="IPR002100">
    <property type="entry name" value="TF_MADSbox"/>
</dbReference>
<dbReference type="GO" id="GO:0046983">
    <property type="term" value="F:protein dimerization activity"/>
    <property type="evidence" value="ECO:0007669"/>
    <property type="project" value="InterPro"/>
</dbReference>
<keyword evidence="9" id="KW-1185">Reference proteome</keyword>
<dbReference type="GeneID" id="25319850"/>
<keyword evidence="3" id="KW-0238">DNA-binding</keyword>
<dbReference type="Proteomes" id="UP000053958">
    <property type="component" value="Unassembled WGS sequence"/>
</dbReference>
<evidence type="ECO:0000256" key="4">
    <source>
        <dbReference type="ARBA" id="ARBA00023163"/>
    </source>
</evidence>
<evidence type="ECO:0000256" key="3">
    <source>
        <dbReference type="ARBA" id="ARBA00023125"/>
    </source>
</evidence>
<evidence type="ECO:0000256" key="6">
    <source>
        <dbReference type="SAM" id="MobiDB-lite"/>
    </source>
</evidence>
<evidence type="ECO:0000256" key="1">
    <source>
        <dbReference type="ARBA" id="ARBA00004123"/>
    </source>
</evidence>
<keyword evidence="5" id="KW-0539">Nucleus</keyword>
<proteinExistence type="predicted"/>
<dbReference type="GO" id="GO:0005634">
    <property type="term" value="C:nucleus"/>
    <property type="evidence" value="ECO:0007669"/>
    <property type="project" value="UniProtKB-SubCell"/>
</dbReference>
<keyword evidence="4" id="KW-0804">Transcription</keyword>
<organism evidence="8 9">
    <name type="scientific">Rasamsonia emersonii (strain ATCC 16479 / CBS 393.64 / IMI 116815)</name>
    <dbReference type="NCBI Taxonomy" id="1408163"/>
    <lineage>
        <taxon>Eukaryota</taxon>
        <taxon>Fungi</taxon>
        <taxon>Dikarya</taxon>
        <taxon>Ascomycota</taxon>
        <taxon>Pezizomycotina</taxon>
        <taxon>Eurotiomycetes</taxon>
        <taxon>Eurotiomycetidae</taxon>
        <taxon>Eurotiales</taxon>
        <taxon>Trichocomaceae</taxon>
        <taxon>Rasamsonia</taxon>
    </lineage>
</organism>
<dbReference type="SUPFAM" id="SSF55455">
    <property type="entry name" value="SRF-like"/>
    <property type="match status" value="1"/>
</dbReference>
<feature type="region of interest" description="Disordered" evidence="6">
    <location>
        <begin position="156"/>
        <end position="190"/>
    </location>
</feature>
<dbReference type="OrthoDB" id="10651347at2759"/>
<dbReference type="AlphaFoldDB" id="A0A0F4YKQ8"/>
<dbReference type="EMBL" id="LASV01000453">
    <property type="protein sequence ID" value="KKA18461.1"/>
    <property type="molecule type" value="Genomic_DNA"/>
</dbReference>
<protein>
    <recommendedName>
        <fullName evidence="7">MADS-box domain-containing protein</fullName>
    </recommendedName>
</protein>
<accession>A0A0F4YKQ8</accession>
<dbReference type="RefSeq" id="XP_013325073.1">
    <property type="nucleotide sequence ID" value="XM_013469619.1"/>
</dbReference>
<comment type="caution">
    <text evidence="8">The sequence shown here is derived from an EMBL/GenBank/DDBJ whole genome shotgun (WGS) entry which is preliminary data.</text>
</comment>
<dbReference type="Gene3D" id="3.40.1810.10">
    <property type="entry name" value="Transcription factor, MADS-box"/>
    <property type="match status" value="1"/>
</dbReference>
<evidence type="ECO:0000256" key="2">
    <source>
        <dbReference type="ARBA" id="ARBA00023015"/>
    </source>
</evidence>
<evidence type="ECO:0000259" key="7">
    <source>
        <dbReference type="PROSITE" id="PS50066"/>
    </source>
</evidence>
<evidence type="ECO:0000313" key="8">
    <source>
        <dbReference type="EMBL" id="KKA18461.1"/>
    </source>
</evidence>
<feature type="region of interest" description="Disordered" evidence="6">
    <location>
        <begin position="71"/>
        <end position="118"/>
    </location>
</feature>
<sequence>MGKQMSLKDRRARDRKRREGVISKAHQYWKVCNGDIAVFMRNEEGKCKTYLSPNLKSRSPFQQILIDLPDDLDDKGRKKRKRRIMKYQKKSSPAETRQEDDCDVPTFPELPSIESTSDEDEWRLLEHYTNSQIGGDEGMGGSIYNIRDDEMAPVQSEMQPVDAGPDAMPRLPEPPTVDLLDDIAGYPDFN</sequence>
<dbReference type="PROSITE" id="PS50066">
    <property type="entry name" value="MADS_BOX_2"/>
    <property type="match status" value="1"/>
</dbReference>
<evidence type="ECO:0000256" key="5">
    <source>
        <dbReference type="ARBA" id="ARBA00023242"/>
    </source>
</evidence>
<evidence type="ECO:0000313" key="9">
    <source>
        <dbReference type="Proteomes" id="UP000053958"/>
    </source>
</evidence>